<dbReference type="Proteomes" id="UP000576368">
    <property type="component" value="Unassembled WGS sequence"/>
</dbReference>
<organism evidence="1 3">
    <name type="scientific">Butyricimonas paravirosa</name>
    <dbReference type="NCBI Taxonomy" id="1472417"/>
    <lineage>
        <taxon>Bacteria</taxon>
        <taxon>Pseudomonadati</taxon>
        <taxon>Bacteroidota</taxon>
        <taxon>Bacteroidia</taxon>
        <taxon>Bacteroidales</taxon>
        <taxon>Odoribacteraceae</taxon>
        <taxon>Butyricimonas</taxon>
    </lineage>
</organism>
<evidence type="ECO:0000313" key="3">
    <source>
        <dbReference type="Proteomes" id="UP000576368"/>
    </source>
</evidence>
<evidence type="ECO:0008006" key="5">
    <source>
        <dbReference type="Google" id="ProtNLM"/>
    </source>
</evidence>
<accession>A0A7X5YES7</accession>
<sequence length="535" mass="60321">MKNIYCILLFTAFILNACYDDKGNYNYKDINEIEISFEDDAFYTKTFGEVLELNPILNFDLSQEGDRYTYLWKLNDETREGWDQPTLKWEIDEVVDRGKISLEITDHKYGVSYLGYATLSVVGIYENARSWMILSEVGGKSQLSYFNMLEYDSEVDTIISSRITLDVYGMSNDGAELGSGPIALQEHFREGVDWNENIIGNVCVFQESGAVDLSGVDFTKEIDMAEAFDGGTYPAGVILGPGTFMDWVDIVTDQEGRLYSRLKSVSTVYNTDYFLHIPLSCTGETEPLRNCTVIPGYYRSNRTGYNFVYDGENKRLLYVTNGGTNWESDLQGAGRVTALPACGENDDIDKIIPLNDMKGYELLKATMFGFGYPNYGVALLLKEEATGKIFLQRVKITGSNAKPRILEIFKDEVIGLPGIPTVSALPLNGPEYMFFAVDKNVYCLDLNNITKPVTLYKSFDANVVAMNAESETYSCAHMAVGLENGEFYILMIYGAKNLSEEEKVIYPKHGAAYPAEERMGRIVDIKYKQLDHWNY</sequence>
<dbReference type="Proteomes" id="UP001302374">
    <property type="component" value="Chromosome"/>
</dbReference>
<gene>
    <name evidence="2" type="ORF">F1644_13725</name>
    <name evidence="1" type="ORF">GGR15_003215</name>
</gene>
<protein>
    <recommendedName>
        <fullName evidence="5">PKD-like family protein</fullName>
    </recommendedName>
</protein>
<dbReference type="AlphaFoldDB" id="A0A7X5YES7"/>
<dbReference type="InterPro" id="IPR032183">
    <property type="entry name" value="PKD-like"/>
</dbReference>
<dbReference type="Pfam" id="PF16407">
    <property type="entry name" value="PKD_2"/>
    <property type="match status" value="1"/>
</dbReference>
<dbReference type="GeneID" id="86892370"/>
<evidence type="ECO:0000313" key="2">
    <source>
        <dbReference type="EMBL" id="WOF13256.1"/>
    </source>
</evidence>
<evidence type="ECO:0000313" key="4">
    <source>
        <dbReference type="Proteomes" id="UP001302374"/>
    </source>
</evidence>
<name>A0A7X5YES7_9BACT</name>
<keyword evidence="4" id="KW-1185">Reference proteome</keyword>
<dbReference type="RefSeq" id="WP_118303166.1">
    <property type="nucleotide sequence ID" value="NZ_BMPA01000001.1"/>
</dbReference>
<dbReference type="EMBL" id="CP043839">
    <property type="protein sequence ID" value="WOF13256.1"/>
    <property type="molecule type" value="Genomic_DNA"/>
</dbReference>
<proteinExistence type="predicted"/>
<reference evidence="1 3" key="2">
    <citation type="submission" date="2020-03" db="EMBL/GenBank/DDBJ databases">
        <title>Genomic Encyclopedia of Type Strains, Phase IV (KMG-IV): sequencing the most valuable type-strain genomes for metagenomic binning, comparative biology and taxonomic classification.</title>
        <authorList>
            <person name="Goeker M."/>
        </authorList>
    </citation>
    <scope>NUCLEOTIDE SEQUENCE [LARGE SCALE GENOMIC DNA]</scope>
    <source>
        <strain evidence="1 3">DSM 105722</strain>
    </source>
</reference>
<dbReference type="EMBL" id="JAATLI010000011">
    <property type="protein sequence ID" value="NJC19581.1"/>
    <property type="molecule type" value="Genomic_DNA"/>
</dbReference>
<evidence type="ECO:0000313" key="1">
    <source>
        <dbReference type="EMBL" id="NJC19581.1"/>
    </source>
</evidence>
<reference evidence="2 4" key="1">
    <citation type="submission" date="2019-09" db="EMBL/GenBank/DDBJ databases">
        <title>Butyricimonas paravirosa DSM 105722 (=214-4 = JCM 18677 = CCUG 65563).</title>
        <authorList>
            <person name="Le Roy T."/>
            <person name="Cani P.D."/>
        </authorList>
    </citation>
    <scope>NUCLEOTIDE SEQUENCE [LARGE SCALE GENOMIC DNA]</scope>
    <source>
        <strain evidence="2 4">DSM 105722</strain>
    </source>
</reference>